<dbReference type="EMBL" id="LWAE01000002">
    <property type="protein sequence ID" value="KZL92606.1"/>
    <property type="molecule type" value="Genomic_DNA"/>
</dbReference>
<dbReference type="GO" id="GO:0006974">
    <property type="term" value="P:DNA damage response"/>
    <property type="evidence" value="ECO:0007669"/>
    <property type="project" value="TreeGrafter"/>
</dbReference>
<dbReference type="AlphaFoldDB" id="A0A161XE16"/>
<dbReference type="Gene3D" id="3.30.70.2970">
    <property type="entry name" value="Protein of unknown function (DUF541), domain 2"/>
    <property type="match status" value="1"/>
</dbReference>
<dbReference type="PANTHER" id="PTHR34387:SF2">
    <property type="entry name" value="SLR1258 PROTEIN"/>
    <property type="match status" value="1"/>
</dbReference>
<gene>
    <name evidence="1" type="ORF">CLMAG_24200</name>
</gene>
<keyword evidence="2" id="KW-1185">Reference proteome</keyword>
<dbReference type="OrthoDB" id="9785192at2"/>
<protein>
    <submittedName>
        <fullName evidence="1">26 kDa periplasmic immunogenic protein</fullName>
    </submittedName>
</protein>
<comment type="caution">
    <text evidence="1">The sequence shown here is derived from an EMBL/GenBank/DDBJ whole genome shotgun (WGS) entry which is preliminary data.</text>
</comment>
<sequence length="256" mass="27452">MKKINLLKVKGTFVLMTAAISLFLMGVAPTVNHKVLAAEVQTSVSTARELNVNGDGEISVTPDMAYVSFGVTTEKSSVSEAQKINLTTMNSIIAAIKKSGVASEDIKTTNYSISPKYNYEEKTGNSPIVGYTVTSTLSVTAKNINSLGNIIDTAIINGANNSNGITFGVSDYEKYYNLALKNAIANAKNKAQVMANCIDVKLTTPSKITENSNGIPIQYPVFYNASEKASSVMDQGMIVEPGVYKIKANVSLVYEY</sequence>
<dbReference type="InterPro" id="IPR007497">
    <property type="entry name" value="SIMPL/DUF541"/>
</dbReference>
<organism evidence="1 2">
    <name type="scientific">Clostridium magnum DSM 2767</name>
    <dbReference type="NCBI Taxonomy" id="1121326"/>
    <lineage>
        <taxon>Bacteria</taxon>
        <taxon>Bacillati</taxon>
        <taxon>Bacillota</taxon>
        <taxon>Clostridia</taxon>
        <taxon>Eubacteriales</taxon>
        <taxon>Clostridiaceae</taxon>
        <taxon>Clostridium</taxon>
    </lineage>
</organism>
<dbReference type="Proteomes" id="UP000076603">
    <property type="component" value="Unassembled WGS sequence"/>
</dbReference>
<evidence type="ECO:0000313" key="2">
    <source>
        <dbReference type="Proteomes" id="UP000076603"/>
    </source>
</evidence>
<dbReference type="Gene3D" id="3.30.110.170">
    <property type="entry name" value="Protein of unknown function (DUF541), domain 1"/>
    <property type="match status" value="1"/>
</dbReference>
<name>A0A161XE16_9CLOT</name>
<dbReference type="InterPro" id="IPR052022">
    <property type="entry name" value="26kDa_periplasmic_antigen"/>
</dbReference>
<dbReference type="PANTHER" id="PTHR34387">
    <property type="entry name" value="SLR1258 PROTEIN"/>
    <property type="match status" value="1"/>
</dbReference>
<dbReference type="PATRIC" id="fig|1121326.3.peg.2418"/>
<accession>A0A161XE16</accession>
<proteinExistence type="predicted"/>
<reference evidence="1 2" key="1">
    <citation type="submission" date="2016-04" db="EMBL/GenBank/DDBJ databases">
        <title>Genome sequence of Clostridium magnum DSM 2767.</title>
        <authorList>
            <person name="Poehlein A."/>
            <person name="Uhlig R."/>
            <person name="Fischer R."/>
            <person name="Bahl H."/>
            <person name="Daniel R."/>
        </authorList>
    </citation>
    <scope>NUCLEOTIDE SEQUENCE [LARGE SCALE GENOMIC DNA]</scope>
    <source>
        <strain evidence="1 2">DSM 2767</strain>
    </source>
</reference>
<evidence type="ECO:0000313" key="1">
    <source>
        <dbReference type="EMBL" id="KZL92606.1"/>
    </source>
</evidence>
<dbReference type="Pfam" id="PF04402">
    <property type="entry name" value="SIMPL"/>
    <property type="match status" value="1"/>
</dbReference>